<feature type="transmembrane region" description="Helical" evidence="1">
    <location>
        <begin position="9"/>
        <end position="26"/>
    </location>
</feature>
<evidence type="ECO:0000256" key="1">
    <source>
        <dbReference type="SAM" id="Phobius"/>
    </source>
</evidence>
<sequence>MGLFCPRRFFINFVMIVLLEPQTSLWNPMIPRIRDLFLTYGTAKTFLTRVSWGAIGMYYFVYFRV</sequence>
<dbReference type="EMBL" id="KY819065">
    <property type="protein sequence ID" value="ARO74313.1"/>
    <property type="molecule type" value="Genomic_DNA"/>
</dbReference>
<dbReference type="RefSeq" id="YP_009472609.1">
    <property type="nucleotide sequence ID" value="NC_037365.1"/>
</dbReference>
<dbReference type="GeneID" id="37277662"/>
<gene>
    <name evidence="2" type="primary">ycf47</name>
</gene>
<dbReference type="AlphaFoldDB" id="A0A2P0QHS9"/>
<reference evidence="2" key="1">
    <citation type="submission" date="2017-03" db="EMBL/GenBank/DDBJ databases">
        <title>Chloroplast genome evolution in siphonous green algae.</title>
        <authorList>
            <person name="Cremen M.C."/>
            <person name="Marcelino V.R."/>
            <person name="Verbruggen H."/>
        </authorList>
    </citation>
    <scope>NUCLEOTIDE SEQUENCE</scope>
</reference>
<geneLocation type="chloroplast" evidence="2"/>
<keyword evidence="2" id="KW-0150">Chloroplast</keyword>
<keyword evidence="1" id="KW-0812">Transmembrane</keyword>
<keyword evidence="1" id="KW-1133">Transmembrane helix</keyword>
<organism evidence="2">
    <name type="scientific">Rhipilia penicilloides</name>
    <dbReference type="NCBI Taxonomy" id="1979422"/>
    <lineage>
        <taxon>Eukaryota</taxon>
        <taxon>Viridiplantae</taxon>
        <taxon>Chlorophyta</taxon>
        <taxon>core chlorophytes</taxon>
        <taxon>Ulvophyceae</taxon>
        <taxon>TCBD clade</taxon>
        <taxon>Bryopsidales</taxon>
        <taxon>Halimedineae</taxon>
        <taxon>Halimedaceae</taxon>
        <taxon>Rhipileae</taxon>
        <taxon>Rhipilia</taxon>
    </lineage>
</organism>
<name>A0A2P0QHS9_9CHLO</name>
<proteinExistence type="predicted"/>
<accession>A0A2P0QHS9</accession>
<feature type="transmembrane region" description="Helical" evidence="1">
    <location>
        <begin position="46"/>
        <end position="63"/>
    </location>
</feature>
<protein>
    <submittedName>
        <fullName evidence="2">Uncharacterized protein</fullName>
    </submittedName>
</protein>
<keyword evidence="2" id="KW-0934">Plastid</keyword>
<keyword evidence="1" id="KW-0472">Membrane</keyword>
<evidence type="ECO:0000313" key="2">
    <source>
        <dbReference type="EMBL" id="ARO74313.1"/>
    </source>
</evidence>